<evidence type="ECO:0000313" key="2">
    <source>
        <dbReference type="Proteomes" id="UP000824533"/>
    </source>
</evidence>
<evidence type="ECO:0000313" key="1">
    <source>
        <dbReference type="EMBL" id="KAJ0179304.1"/>
    </source>
</evidence>
<gene>
    <name evidence="1" type="ORF">K1T71_005016</name>
</gene>
<sequence>MRKTSQDGGDATSITSGIENELKKVSNTKTKRNSIKKKVQNFGNESDDGVIEPLLQKDKDKTETINQSAKYLPFKTDSEKPIQKNLKAADVKVLTTQSSFGVKDTTSLKSPTSNIAPIHNHMNTNVFINQDNFKAVVPSQSQILVEIDGKKPVTYTPSPLIFTTAKIHTDGKTKQMEPVQVTSVPILSTLESSGVKSGVTTSVDKSKGLPTVSGLNEVKTFEKLHKNGNPISVANIKTEKVGNNIISNSQTVLNNKLTSIVAVSQPLTQEVKTIKTLNSEKNQKSVENEPSLVSSVIKTDSGIIPKTLQSDLSYSSSSTETLKSKLPTLTSKEQCNVISNTPKNVSSSKADDKAINKETSKVQESQMSSNKHGKNSSSVASYKAIKQISLDNTNLPTNGREPIDNIDKEKINKLTSNRQLHRQKKSDIDESDIKLLPATKDVSVLHSVVKSSKDSAQLAMLNIEQESNVKDTKIVQQNDKPKTLKSDINPSEIRASANKTIKKPISTTTANQPPLNSSGTKQPIATGSIVVSASPVPQSSNIATISKNKSSKPIEPVTTTVSLFSKSGNADVHENTNVKAVASNSKSKTESAAMSKISSNLASKSYEPKTSNTPLPKTTTSSVTPTTMSKTSNNTNASIIAMTTLSNTTRPNINSVSLPKTTNASSSMAVKSSGITATSAVTISQNKKNGKKSVDNNDAKGLKA</sequence>
<organism evidence="1 2">
    <name type="scientific">Dendrolimus kikuchii</name>
    <dbReference type="NCBI Taxonomy" id="765133"/>
    <lineage>
        <taxon>Eukaryota</taxon>
        <taxon>Metazoa</taxon>
        <taxon>Ecdysozoa</taxon>
        <taxon>Arthropoda</taxon>
        <taxon>Hexapoda</taxon>
        <taxon>Insecta</taxon>
        <taxon>Pterygota</taxon>
        <taxon>Neoptera</taxon>
        <taxon>Endopterygota</taxon>
        <taxon>Lepidoptera</taxon>
        <taxon>Glossata</taxon>
        <taxon>Ditrysia</taxon>
        <taxon>Bombycoidea</taxon>
        <taxon>Lasiocampidae</taxon>
        <taxon>Dendrolimus</taxon>
    </lineage>
</organism>
<protein>
    <submittedName>
        <fullName evidence="1">Uncharacterized protein</fullName>
    </submittedName>
</protein>
<comment type="caution">
    <text evidence="1">The sequence shown here is derived from an EMBL/GenBank/DDBJ whole genome shotgun (WGS) entry which is preliminary data.</text>
</comment>
<reference evidence="1 2" key="1">
    <citation type="journal article" date="2021" name="Front. Genet.">
        <title>Chromosome-Level Genome Assembly Reveals Significant Gene Expansion in the Toll and IMD Signaling Pathways of Dendrolimus kikuchii.</title>
        <authorList>
            <person name="Zhou J."/>
            <person name="Wu P."/>
            <person name="Xiong Z."/>
            <person name="Liu N."/>
            <person name="Zhao N."/>
            <person name="Ji M."/>
            <person name="Qiu Y."/>
            <person name="Yang B."/>
        </authorList>
    </citation>
    <scope>NUCLEOTIDE SEQUENCE [LARGE SCALE GENOMIC DNA]</scope>
    <source>
        <strain evidence="1">Ann1</strain>
    </source>
</reference>
<dbReference type="EMBL" id="CM034394">
    <property type="protein sequence ID" value="KAJ0179304.1"/>
    <property type="molecule type" value="Genomic_DNA"/>
</dbReference>
<proteinExistence type="predicted"/>
<name>A0ACC1D6F2_9NEOP</name>
<dbReference type="Proteomes" id="UP000824533">
    <property type="component" value="Linkage Group LG08"/>
</dbReference>
<accession>A0ACC1D6F2</accession>
<keyword evidence="2" id="KW-1185">Reference proteome</keyword>